<evidence type="ECO:0000256" key="1">
    <source>
        <dbReference type="ARBA" id="ARBA00006484"/>
    </source>
</evidence>
<keyword evidence="3" id="KW-0443">Lipid metabolism</keyword>
<comment type="caution">
    <text evidence="4">The sequence shown here is derived from an EMBL/GenBank/DDBJ whole genome shotgun (WGS) entry which is preliminary data.</text>
</comment>
<dbReference type="Pfam" id="PF13561">
    <property type="entry name" value="adh_short_C2"/>
    <property type="match status" value="1"/>
</dbReference>
<proteinExistence type="inferred from homology"/>
<dbReference type="OrthoDB" id="9803333at2"/>
<dbReference type="SUPFAM" id="SSF51735">
    <property type="entry name" value="NAD(P)-binding Rossmann-fold domains"/>
    <property type="match status" value="1"/>
</dbReference>
<keyword evidence="5" id="KW-1185">Reference proteome</keyword>
<evidence type="ECO:0000313" key="5">
    <source>
        <dbReference type="Proteomes" id="UP000034076"/>
    </source>
</evidence>
<protein>
    <submittedName>
        <fullName evidence="4">3-oxoacyl-[acyl-carrier protein] reductase</fullName>
        <ecNumber evidence="4">1.1.1.100</ecNumber>
    </submittedName>
</protein>
<dbReference type="FunFam" id="3.40.50.720:FF:000084">
    <property type="entry name" value="Short-chain dehydrogenase reductase"/>
    <property type="match status" value="1"/>
</dbReference>
<dbReference type="PANTHER" id="PTHR42879:SF2">
    <property type="entry name" value="3-OXOACYL-[ACYL-CARRIER-PROTEIN] REDUCTASE FABG"/>
    <property type="match status" value="1"/>
</dbReference>
<dbReference type="STRING" id="270498.CHK_0036"/>
<dbReference type="NCBIfam" id="NF005559">
    <property type="entry name" value="PRK07231.1"/>
    <property type="match status" value="1"/>
</dbReference>
<dbReference type="InterPro" id="IPR036291">
    <property type="entry name" value="NAD(P)-bd_dom_sf"/>
</dbReference>
<dbReference type="PANTHER" id="PTHR42879">
    <property type="entry name" value="3-OXOACYL-(ACYL-CARRIER-PROTEIN) REDUCTASE"/>
    <property type="match status" value="1"/>
</dbReference>
<dbReference type="EC" id="1.1.1.100" evidence="4"/>
<name>A0A0M2NIQ7_9FIRM</name>
<dbReference type="InterPro" id="IPR002347">
    <property type="entry name" value="SDR_fam"/>
</dbReference>
<organism evidence="4 5">
    <name type="scientific">Christensenella hongkongensis</name>
    <dbReference type="NCBI Taxonomy" id="270498"/>
    <lineage>
        <taxon>Bacteria</taxon>
        <taxon>Bacillati</taxon>
        <taxon>Bacillota</taxon>
        <taxon>Clostridia</taxon>
        <taxon>Christensenellales</taxon>
        <taxon>Christensenellaceae</taxon>
        <taxon>Christensenella</taxon>
    </lineage>
</organism>
<gene>
    <name evidence="4" type="ORF">CHK_0036</name>
</gene>
<keyword evidence="2 4" id="KW-0560">Oxidoreductase</keyword>
<evidence type="ECO:0000313" key="4">
    <source>
        <dbReference type="EMBL" id="KKI52419.1"/>
    </source>
</evidence>
<dbReference type="GO" id="GO:0004316">
    <property type="term" value="F:3-oxoacyl-[acyl-carrier-protein] reductase (NADPH) activity"/>
    <property type="evidence" value="ECO:0007669"/>
    <property type="project" value="UniProtKB-EC"/>
</dbReference>
<dbReference type="RefSeq" id="WP_046441830.1">
    <property type="nucleotide sequence ID" value="NZ_LAYJ01000013.1"/>
</dbReference>
<dbReference type="AlphaFoldDB" id="A0A0M2NIQ7"/>
<dbReference type="PATRIC" id="fig|270498.16.peg.2248"/>
<sequence>MNLQGKVALVTGAANGIGQAIALSLASYGAQVALADVVKAEESERLIEEMGGKAFSVHLDVTDTQSINACVEEVAAKCQKIDILANNAGIYNNGHCLKYTEKQWDLLMNIDLKGAFFVAQAVANHMAENGEGRIVNTSSQAGKSPEYSNVGYCIAKRGIVAMTQVMAMELADYGINVNAVCPGYTETALLKNSYREKSEAYGKPVDVVIREMFEEVPLKRPAQPSEIGELVAFLASDSAAYITGESILINGGKMME</sequence>
<keyword evidence="3" id="KW-0753">Steroid metabolism</keyword>
<evidence type="ECO:0000256" key="2">
    <source>
        <dbReference type="ARBA" id="ARBA00023002"/>
    </source>
</evidence>
<dbReference type="Gene3D" id="3.40.50.720">
    <property type="entry name" value="NAD(P)-binding Rossmann-like Domain"/>
    <property type="match status" value="1"/>
</dbReference>
<dbReference type="PRINTS" id="PR00081">
    <property type="entry name" value="GDHRDH"/>
</dbReference>
<evidence type="ECO:0000256" key="3">
    <source>
        <dbReference type="ARBA" id="ARBA00023221"/>
    </source>
</evidence>
<dbReference type="PROSITE" id="PS00061">
    <property type="entry name" value="ADH_SHORT"/>
    <property type="match status" value="1"/>
</dbReference>
<dbReference type="Proteomes" id="UP000034076">
    <property type="component" value="Unassembled WGS sequence"/>
</dbReference>
<dbReference type="InterPro" id="IPR020904">
    <property type="entry name" value="Sc_DH/Rdtase_CS"/>
</dbReference>
<dbReference type="EMBL" id="LAYJ01000013">
    <property type="protein sequence ID" value="KKI52419.1"/>
    <property type="molecule type" value="Genomic_DNA"/>
</dbReference>
<dbReference type="InterPro" id="IPR050259">
    <property type="entry name" value="SDR"/>
</dbReference>
<accession>A0A0M2NIQ7</accession>
<dbReference type="PRINTS" id="PR00080">
    <property type="entry name" value="SDRFAMILY"/>
</dbReference>
<reference evidence="4 5" key="1">
    <citation type="submission" date="2015-04" db="EMBL/GenBank/DDBJ databases">
        <title>Draft genome sequence of bacteremic isolate Catabacter hongkongensis type strain HKU16T.</title>
        <authorList>
            <person name="Lau S.K."/>
            <person name="Teng J.L."/>
            <person name="Huang Y."/>
            <person name="Curreem S.O."/>
            <person name="Tsui S.K."/>
            <person name="Woo P.C."/>
        </authorList>
    </citation>
    <scope>NUCLEOTIDE SEQUENCE [LARGE SCALE GENOMIC DNA]</scope>
    <source>
        <strain evidence="4 5">HKU16</strain>
    </source>
</reference>
<dbReference type="GO" id="GO:0008206">
    <property type="term" value="P:bile acid metabolic process"/>
    <property type="evidence" value="ECO:0007669"/>
    <property type="project" value="UniProtKB-ARBA"/>
</dbReference>
<comment type="similarity">
    <text evidence="1">Belongs to the short-chain dehydrogenases/reductases (SDR) family.</text>
</comment>